<evidence type="ECO:0000313" key="2">
    <source>
        <dbReference type="Proteomes" id="UP001487740"/>
    </source>
</evidence>
<gene>
    <name evidence="1" type="ORF">O3P69_003316</name>
</gene>
<dbReference type="Proteomes" id="UP001487740">
    <property type="component" value="Unassembled WGS sequence"/>
</dbReference>
<reference evidence="1 2" key="1">
    <citation type="submission" date="2023-03" db="EMBL/GenBank/DDBJ databases">
        <title>High-quality genome of Scylla paramamosain provides insights in environmental adaptation.</title>
        <authorList>
            <person name="Zhang L."/>
        </authorList>
    </citation>
    <scope>NUCLEOTIDE SEQUENCE [LARGE SCALE GENOMIC DNA]</scope>
    <source>
        <strain evidence="1">LZ_2023a</strain>
        <tissue evidence="1">Muscle</tissue>
    </source>
</reference>
<name>A0AAW0UL13_SCYPA</name>
<dbReference type="EMBL" id="JARAKH010000010">
    <property type="protein sequence ID" value="KAK8400561.1"/>
    <property type="molecule type" value="Genomic_DNA"/>
</dbReference>
<protein>
    <submittedName>
        <fullName evidence="1">Uncharacterized protein</fullName>
    </submittedName>
</protein>
<proteinExistence type="predicted"/>
<accession>A0AAW0UL13</accession>
<evidence type="ECO:0000313" key="1">
    <source>
        <dbReference type="EMBL" id="KAK8400561.1"/>
    </source>
</evidence>
<organism evidence="1 2">
    <name type="scientific">Scylla paramamosain</name>
    <name type="common">Mud crab</name>
    <dbReference type="NCBI Taxonomy" id="85552"/>
    <lineage>
        <taxon>Eukaryota</taxon>
        <taxon>Metazoa</taxon>
        <taxon>Ecdysozoa</taxon>
        <taxon>Arthropoda</taxon>
        <taxon>Crustacea</taxon>
        <taxon>Multicrustacea</taxon>
        <taxon>Malacostraca</taxon>
        <taxon>Eumalacostraca</taxon>
        <taxon>Eucarida</taxon>
        <taxon>Decapoda</taxon>
        <taxon>Pleocyemata</taxon>
        <taxon>Brachyura</taxon>
        <taxon>Eubrachyura</taxon>
        <taxon>Portunoidea</taxon>
        <taxon>Portunidae</taxon>
        <taxon>Portuninae</taxon>
        <taxon>Scylla</taxon>
    </lineage>
</organism>
<keyword evidence="2" id="KW-1185">Reference proteome</keyword>
<dbReference type="AlphaFoldDB" id="A0AAW0UL13"/>
<sequence length="95" mass="10648">MMVVEMVNVQCDLVEDSVNRLRGRVWLEEIMLLSSPLPLAPPPPPNFPPPSSRAKEIRDNNAEEGISSPRVPPLFSLLFCDEWCFTTLTVATLLI</sequence>
<comment type="caution">
    <text evidence="1">The sequence shown here is derived from an EMBL/GenBank/DDBJ whole genome shotgun (WGS) entry which is preliminary data.</text>
</comment>